<dbReference type="OrthoDB" id="2016913at2759"/>
<evidence type="ECO:0000256" key="1">
    <source>
        <dbReference type="ARBA" id="ARBA00004123"/>
    </source>
</evidence>
<evidence type="ECO:0000256" key="2">
    <source>
        <dbReference type="ARBA" id="ARBA00007991"/>
    </source>
</evidence>
<dbReference type="InterPro" id="IPR016024">
    <property type="entry name" value="ARM-type_fold"/>
</dbReference>
<evidence type="ECO:0000313" key="7">
    <source>
        <dbReference type="Proteomes" id="UP000822476"/>
    </source>
</evidence>
<dbReference type="GO" id="GO:0006606">
    <property type="term" value="P:protein import into nucleus"/>
    <property type="evidence" value="ECO:0007669"/>
    <property type="project" value="TreeGrafter"/>
</dbReference>
<comment type="similarity">
    <text evidence="2">Belongs to the importin beta family.</text>
</comment>
<dbReference type="Gene3D" id="1.25.10.10">
    <property type="entry name" value="Leucine-rich Repeat Variant"/>
    <property type="match status" value="1"/>
</dbReference>
<evidence type="ECO:0000259" key="5">
    <source>
        <dbReference type="Pfam" id="PF08389"/>
    </source>
</evidence>
<dbReference type="EMBL" id="JTDE01021339">
    <property type="protein sequence ID" value="KAF7233063.1"/>
    <property type="molecule type" value="Genomic_DNA"/>
</dbReference>
<dbReference type="Pfam" id="PF08389">
    <property type="entry name" value="Xpo1"/>
    <property type="match status" value="1"/>
</dbReference>
<name>A0A8S9YD33_9TREM</name>
<dbReference type="PANTHER" id="PTHR12363:SF33">
    <property type="entry name" value="IMPORTIN-13"/>
    <property type="match status" value="1"/>
</dbReference>
<organism evidence="6 7">
    <name type="scientific">Paragonimus skrjabini miyazakii</name>
    <dbReference type="NCBI Taxonomy" id="59628"/>
    <lineage>
        <taxon>Eukaryota</taxon>
        <taxon>Metazoa</taxon>
        <taxon>Spiralia</taxon>
        <taxon>Lophotrochozoa</taxon>
        <taxon>Platyhelminthes</taxon>
        <taxon>Trematoda</taxon>
        <taxon>Digenea</taxon>
        <taxon>Plagiorchiida</taxon>
        <taxon>Troglotremata</taxon>
        <taxon>Troglotrematidae</taxon>
        <taxon>Paragonimus</taxon>
    </lineage>
</organism>
<proteinExistence type="inferred from homology"/>
<reference evidence="6" key="1">
    <citation type="submission" date="2019-07" db="EMBL/GenBank/DDBJ databases">
        <title>Annotation for the trematode Paragonimus miyazaki's.</title>
        <authorList>
            <person name="Choi Y.-J."/>
        </authorList>
    </citation>
    <scope>NUCLEOTIDE SEQUENCE</scope>
    <source>
        <strain evidence="6">Japan</strain>
    </source>
</reference>
<sequence length="1155" mass="130158">MSYLDVNRRPTSKLKKFIQEYFDGACGPDFYQFLSETQESQEMWDIGWCLMDSGNSFESQFFGIMLLRIAIGSRNISQLEDGGLRIRDALLRVVAKYGRNTELNAGAVTDTLLKKTFQLLAYVIFQTIDWWDSPVRCVVSLLLQEIASNCEAQNLEWLSTSVPNKERRLMNVLLFLSIFMEEFTSANLLFRTRQRVKETILSDEPTVFQVFQQLLERQHNEDVVASVISCCSLWVSTLSSTTRSVDCVALMDLIYRSMSQSARLYLVGLDCIITLLEEGDMGLSSGRSIAHLLDYHVTQLAAFSGVFSDLLTVHAQAVQNGLTREDFTQHEMLNKTALLLLILTEKQMDQLVKRVVSPNGFDAPVHTLFRMLLLPLTTHGHYPCDECVSDLGVQIWFNLLDSPVTVQTNVEDTNTDRTFLGQIQIKFLDAAFRKAHYPSNLEAFFCDWTFEEREQWYKFRAELGDTFLLAYTQKQTELWFSQLPRRLVDWVNHNDAESLWPELESVLFVLVSISEQLSEEVSHKNPTSCQFLFDALDGVTGLMKHLTTVMWNPATRATNMKTLACQFVFCNAISIFIEHYVPVLCAVQSASLKNSTPLWLSHMFSFTVDWLAKSVNVNTYRDAKIMMSVSASKALQVFVHEFPQIVNYADKILSVLTSVICDTSLLSTTLETYTWQTVGMLVPYCPTGLLCQLVDCELDRLASHFKTHVSEPRCCNTGIVVTDVQRLLRSFLEFFHGLSKSLTKLKQCDADSIGNTAQARDYALHVLSSLTIGLSFTTDQLSSRLDSEFIRQFAQILQCALPICLVPQRSCEPPTPIFWERKTSFLSQSVQLFTNLFSQTPELYSSLLEASWIIVEALLMDIDCGYPSGVNFHSAQFKDGIQLLDVVLRRIDAVVVQSASLSLECPEAAILSDCGNSKSILDHPISPVLMALTAQSITDQIEAAAKFLRHVLSHKINQLEIPGCSCTQDLFCIFDHLIGCQSSPCWNLCFTVGLAGLCLPEWSTVECCIQLTQRLVLCLNQNEHKALLSTLFTGDLLFQLHACLLLILSKGALPRRLINKYADLYSALSTIEPDKQFSLLRSLLGLADDLTTWTNLLSSSSHHRSIHNSVLQSVSRATLAERDRFVRIVARTAVPLAVLRNSLNIFANACSCERG</sequence>
<dbReference type="SUPFAM" id="SSF48371">
    <property type="entry name" value="ARM repeat"/>
    <property type="match status" value="1"/>
</dbReference>
<keyword evidence="3" id="KW-0813">Transport</keyword>
<dbReference type="PANTHER" id="PTHR12363">
    <property type="entry name" value="TRANSPORTIN 3 AND IMPORTIN 13"/>
    <property type="match status" value="1"/>
</dbReference>
<dbReference type="AlphaFoldDB" id="A0A8S9YD33"/>
<protein>
    <recommendedName>
        <fullName evidence="5">Exportin-1/Importin-beta-like domain-containing protein</fullName>
    </recommendedName>
</protein>
<gene>
    <name evidence="6" type="ORF">EG68_08015</name>
</gene>
<feature type="domain" description="Exportin-1/Importin-beta-like" evidence="5">
    <location>
        <begin position="137"/>
        <end position="261"/>
    </location>
</feature>
<dbReference type="InterPro" id="IPR011989">
    <property type="entry name" value="ARM-like"/>
</dbReference>
<dbReference type="GO" id="GO:0005634">
    <property type="term" value="C:nucleus"/>
    <property type="evidence" value="ECO:0007669"/>
    <property type="project" value="UniProtKB-SubCell"/>
</dbReference>
<keyword evidence="7" id="KW-1185">Reference proteome</keyword>
<keyword evidence="4" id="KW-0539">Nucleus</keyword>
<dbReference type="InterPro" id="IPR013598">
    <property type="entry name" value="Exportin-1/Importin-b-like"/>
</dbReference>
<dbReference type="Proteomes" id="UP000822476">
    <property type="component" value="Unassembled WGS sequence"/>
</dbReference>
<evidence type="ECO:0000313" key="6">
    <source>
        <dbReference type="EMBL" id="KAF7233063.1"/>
    </source>
</evidence>
<evidence type="ECO:0000256" key="4">
    <source>
        <dbReference type="ARBA" id="ARBA00023242"/>
    </source>
</evidence>
<comment type="subcellular location">
    <subcellularLocation>
        <location evidence="1">Nucleus</location>
    </subcellularLocation>
</comment>
<evidence type="ECO:0000256" key="3">
    <source>
        <dbReference type="ARBA" id="ARBA00022448"/>
    </source>
</evidence>
<dbReference type="GO" id="GO:0005737">
    <property type="term" value="C:cytoplasm"/>
    <property type="evidence" value="ECO:0007669"/>
    <property type="project" value="TreeGrafter"/>
</dbReference>
<dbReference type="InterPro" id="IPR051345">
    <property type="entry name" value="Importin_beta-like_NTR"/>
</dbReference>
<comment type="caution">
    <text evidence="6">The sequence shown here is derived from an EMBL/GenBank/DDBJ whole genome shotgun (WGS) entry which is preliminary data.</text>
</comment>
<accession>A0A8S9YD33</accession>